<dbReference type="Proteomes" id="UP000064939">
    <property type="component" value="Chromosome"/>
</dbReference>
<dbReference type="EMBL" id="CP012808">
    <property type="protein sequence ID" value="ALH95000.1"/>
    <property type="molecule type" value="Genomic_DNA"/>
</dbReference>
<dbReference type="KEGG" id="aei:AOY20_05300"/>
<dbReference type="AlphaFoldDB" id="A0A0N9VV29"/>
<evidence type="ECO:0000313" key="2">
    <source>
        <dbReference type="EMBL" id="ALH95000.1"/>
    </source>
</evidence>
<organism evidence="2 3">
    <name type="scientific">Acinetobacter equi</name>
    <dbReference type="NCBI Taxonomy" id="1324350"/>
    <lineage>
        <taxon>Bacteria</taxon>
        <taxon>Pseudomonadati</taxon>
        <taxon>Pseudomonadota</taxon>
        <taxon>Gammaproteobacteria</taxon>
        <taxon>Moraxellales</taxon>
        <taxon>Moraxellaceae</taxon>
        <taxon>Acinetobacter</taxon>
    </lineage>
</organism>
<sequence>MVNQSDTTTIVTQPKVIEDHKPSFKRWLKHFFYMPESKRFFNKQDQYVIAQAVTDAEHGHVGEIQVVIEGHIPANQAYFQNVHARAKQLFAELGVWDTEYNSGILLYINLCEKSVEIVIDRGIKDATSQADWNQICDGIVMHLRQQKYREGVIDGIVKIGEILHQYYLDHEQDQNQQNEISNKPIIL</sequence>
<dbReference type="InterPro" id="IPR007621">
    <property type="entry name" value="TPM_dom"/>
</dbReference>
<name>A0A0N9VV29_9GAMM</name>
<dbReference type="Gene3D" id="3.10.310.50">
    <property type="match status" value="1"/>
</dbReference>
<feature type="domain" description="TPM" evidence="1">
    <location>
        <begin position="39"/>
        <end position="160"/>
    </location>
</feature>
<dbReference type="PANTHER" id="PTHR30373">
    <property type="entry name" value="UPF0603 PROTEIN YGCG"/>
    <property type="match status" value="1"/>
</dbReference>
<dbReference type="STRING" id="1324350.AOY20_05300"/>
<protein>
    <recommendedName>
        <fullName evidence="1">TPM domain-containing protein</fullName>
    </recommendedName>
</protein>
<dbReference type="RefSeq" id="WP_054580899.1">
    <property type="nucleotide sequence ID" value="NZ_CP012808.1"/>
</dbReference>
<proteinExistence type="predicted"/>
<evidence type="ECO:0000259" key="1">
    <source>
        <dbReference type="Pfam" id="PF04536"/>
    </source>
</evidence>
<dbReference type="OrthoDB" id="5683663at2"/>
<reference evidence="2 3" key="1">
    <citation type="journal article" date="2015" name="Int. J. Syst. Evol. Microbiol.">
        <title>Acinetobacter equi sp. nov. isolated from horse faeces.</title>
        <authorList>
            <person name="Poppel M.T."/>
            <person name="Skiebe E."/>
            <person name="Laue M."/>
            <person name="Bergmann H."/>
            <person name="Ebersberger I."/>
            <person name="Garn T."/>
            <person name="Fruth A."/>
            <person name="Baumgardt S."/>
            <person name="Busse H.J."/>
            <person name="Wilharm G."/>
        </authorList>
    </citation>
    <scope>NUCLEOTIDE SEQUENCE [LARGE SCALE GENOMIC DNA]</scope>
    <source>
        <strain evidence="2 3">114</strain>
    </source>
</reference>
<accession>A0A0N9VV29</accession>
<dbReference type="PANTHER" id="PTHR30373:SF8">
    <property type="entry name" value="BLL7265 PROTEIN"/>
    <property type="match status" value="1"/>
</dbReference>
<gene>
    <name evidence="2" type="ORF">AOY20_05300</name>
</gene>
<keyword evidence="3" id="KW-1185">Reference proteome</keyword>
<dbReference type="Pfam" id="PF04536">
    <property type="entry name" value="TPM_phosphatase"/>
    <property type="match status" value="1"/>
</dbReference>
<evidence type="ECO:0000313" key="3">
    <source>
        <dbReference type="Proteomes" id="UP000064939"/>
    </source>
</evidence>